<dbReference type="GO" id="GO:0008146">
    <property type="term" value="F:sulfotransferase activity"/>
    <property type="evidence" value="ECO:0007669"/>
    <property type="project" value="TreeGrafter"/>
</dbReference>
<dbReference type="GO" id="GO:0061605">
    <property type="term" value="F:molybdopterin-synthase adenylyltransferase activity"/>
    <property type="evidence" value="ECO:0007669"/>
    <property type="project" value="UniProtKB-EC"/>
</dbReference>
<dbReference type="GO" id="GO:0005829">
    <property type="term" value="C:cytosol"/>
    <property type="evidence" value="ECO:0007669"/>
    <property type="project" value="TreeGrafter"/>
</dbReference>
<name>A0A1G9JZB6_9FLAO</name>
<dbReference type="InterPro" id="IPR001763">
    <property type="entry name" value="Rhodanese-like_dom"/>
</dbReference>
<evidence type="ECO:0000256" key="4">
    <source>
        <dbReference type="ARBA" id="ARBA00022840"/>
    </source>
</evidence>
<dbReference type="InterPro" id="IPR035985">
    <property type="entry name" value="Ubiquitin-activating_enz"/>
</dbReference>
<dbReference type="PROSITE" id="PS50206">
    <property type="entry name" value="RHODANESE_3"/>
    <property type="match status" value="1"/>
</dbReference>
<dbReference type="Gene3D" id="3.40.50.720">
    <property type="entry name" value="NAD(P)-binding Rossmann-like Domain"/>
    <property type="match status" value="1"/>
</dbReference>
<evidence type="ECO:0000256" key="6">
    <source>
        <dbReference type="ARBA" id="ARBA00055169"/>
    </source>
</evidence>
<evidence type="ECO:0000256" key="9">
    <source>
        <dbReference type="ARBA" id="ARBA00073635"/>
    </source>
</evidence>
<keyword evidence="3" id="KW-0547">Nucleotide-binding</keyword>
<dbReference type="AlphaFoldDB" id="A0A1G9JZB6"/>
<evidence type="ECO:0000256" key="7">
    <source>
        <dbReference type="ARBA" id="ARBA00063809"/>
    </source>
</evidence>
<dbReference type="Pfam" id="PF00581">
    <property type="entry name" value="Rhodanese"/>
    <property type="match status" value="1"/>
</dbReference>
<dbReference type="Gene3D" id="3.40.250.10">
    <property type="entry name" value="Rhodanese-like domain"/>
    <property type="match status" value="1"/>
</dbReference>
<comment type="subunit">
    <text evidence="7">Homodimer. Forms a stable heterotetrameric complex of 2 MoeB and 2 MoaD during adenylation of MoaD.</text>
</comment>
<dbReference type="Pfam" id="PF00899">
    <property type="entry name" value="ThiF"/>
    <property type="match status" value="1"/>
</dbReference>
<keyword evidence="2 14" id="KW-0808">Transferase</keyword>
<keyword evidence="4" id="KW-0067">ATP-binding</keyword>
<comment type="catalytic activity">
    <reaction evidence="5">
        <text>[molybdopterin-synthase sulfur-carrier protein]-C-terminal Gly-Gly + ATP + H(+) = [molybdopterin-synthase sulfur-carrier protein]-C-terminal Gly-Gly-AMP + diphosphate</text>
        <dbReference type="Rhea" id="RHEA:43616"/>
        <dbReference type="Rhea" id="RHEA-COMP:12159"/>
        <dbReference type="Rhea" id="RHEA-COMP:12202"/>
        <dbReference type="ChEBI" id="CHEBI:15378"/>
        <dbReference type="ChEBI" id="CHEBI:30616"/>
        <dbReference type="ChEBI" id="CHEBI:33019"/>
        <dbReference type="ChEBI" id="CHEBI:90618"/>
        <dbReference type="ChEBI" id="CHEBI:90778"/>
        <dbReference type="EC" id="2.7.7.80"/>
    </reaction>
</comment>
<evidence type="ECO:0000313" key="15">
    <source>
        <dbReference type="Proteomes" id="UP000199440"/>
    </source>
</evidence>
<protein>
    <recommendedName>
        <fullName evidence="9">Molybdopterin-synthase adenylyltransferase</fullName>
        <ecNumber evidence="8">2.7.7.80</ecNumber>
    </recommendedName>
    <alternativeName>
        <fullName evidence="12">MoaD protein adenylase</fullName>
    </alternativeName>
    <alternativeName>
        <fullName evidence="10">Molybdopterin-converting factor subunit 1 adenylase</fullName>
    </alternativeName>
    <alternativeName>
        <fullName evidence="11">Sulfur carrier protein MoaD adenylyltransferase</fullName>
    </alternativeName>
</protein>
<evidence type="ECO:0000256" key="11">
    <source>
        <dbReference type="ARBA" id="ARBA00075328"/>
    </source>
</evidence>
<dbReference type="GO" id="GO:0008641">
    <property type="term" value="F:ubiquitin-like modifier activating enzyme activity"/>
    <property type="evidence" value="ECO:0007669"/>
    <property type="project" value="InterPro"/>
</dbReference>
<comment type="function">
    <text evidence="6">Catalyzes the adenylation by ATP of the carboxyl group of the C-terminal glycine of sulfur carrier protein MoaD.</text>
</comment>
<proteinExistence type="inferred from homology"/>
<dbReference type="Proteomes" id="UP000199440">
    <property type="component" value="Unassembled WGS sequence"/>
</dbReference>
<dbReference type="OrthoDB" id="9804286at2"/>
<dbReference type="CDD" id="cd00757">
    <property type="entry name" value="ThiF_MoeB_HesA_family"/>
    <property type="match status" value="1"/>
</dbReference>
<dbReference type="FunFam" id="3.40.50.720:FF:000033">
    <property type="entry name" value="Adenylyltransferase and sulfurtransferase MOCS3"/>
    <property type="match status" value="1"/>
</dbReference>
<dbReference type="InterPro" id="IPR045886">
    <property type="entry name" value="ThiF/MoeB/HesA"/>
</dbReference>
<evidence type="ECO:0000313" key="14">
    <source>
        <dbReference type="EMBL" id="SDL42576.1"/>
    </source>
</evidence>
<accession>A0A1G9JZB6</accession>
<dbReference type="InterPro" id="IPR036873">
    <property type="entry name" value="Rhodanese-like_dom_sf"/>
</dbReference>
<evidence type="ECO:0000256" key="1">
    <source>
        <dbReference type="ARBA" id="ARBA00009919"/>
    </source>
</evidence>
<evidence type="ECO:0000259" key="13">
    <source>
        <dbReference type="PROSITE" id="PS50206"/>
    </source>
</evidence>
<dbReference type="SMART" id="SM00450">
    <property type="entry name" value="RHOD"/>
    <property type="match status" value="1"/>
</dbReference>
<gene>
    <name evidence="14" type="ORF">SAMN04488514_101766</name>
</gene>
<evidence type="ECO:0000256" key="10">
    <source>
        <dbReference type="ARBA" id="ARBA00075110"/>
    </source>
</evidence>
<keyword evidence="14" id="KW-0548">Nucleotidyltransferase</keyword>
<dbReference type="CDD" id="cd00158">
    <property type="entry name" value="RHOD"/>
    <property type="match status" value="1"/>
</dbReference>
<dbReference type="PANTHER" id="PTHR10953">
    <property type="entry name" value="UBIQUITIN-ACTIVATING ENZYME E1"/>
    <property type="match status" value="1"/>
</dbReference>
<feature type="domain" description="Rhodanese" evidence="13">
    <location>
        <begin position="270"/>
        <end position="356"/>
    </location>
</feature>
<keyword evidence="15" id="KW-1185">Reference proteome</keyword>
<sequence>MNHERYIRQTILDGFGSEAQRKLSLAKVLVVGAGGLGVPVLTYLNAMGVGTLGIVDNDVVALTNLQRQVLYSENDIGLPKVVVAIEKLEQQNSETTLIGHTTYLSRENVFDILADYDMVVDASDNFPTRYLINDACVILKKPFVYGALHSFEGQVSVFNYKGGPTYRCIFPTMPQADEVPDCNANGVLGIIPGIIGNFQALEVVKMITGVGEVLSGKLLLFDGLSQNSRKIKFPLIPENLNIKELNPSYDFDCSIEESSISSEAFLNLLQTNTIQVIDVRTPKEFKRVHLEGAHNIPLGIIDESIEKIVFDEPIYMICQSGIRSKKAISKLRKIRPNATFINVNGGMNNLNFQSVGK</sequence>
<reference evidence="14 15" key="1">
    <citation type="submission" date="2016-10" db="EMBL/GenBank/DDBJ databases">
        <authorList>
            <person name="de Groot N.N."/>
        </authorList>
    </citation>
    <scope>NUCLEOTIDE SEQUENCE [LARGE SCALE GENOMIC DNA]</scope>
    <source>
        <strain evidence="14 15">DSM 19886</strain>
    </source>
</reference>
<dbReference type="GO" id="GO:0004792">
    <property type="term" value="F:thiosulfate-cyanide sulfurtransferase activity"/>
    <property type="evidence" value="ECO:0007669"/>
    <property type="project" value="TreeGrafter"/>
</dbReference>
<comment type="similarity">
    <text evidence="1">Belongs to the HesA/MoeB/ThiF family.</text>
</comment>
<dbReference type="STRING" id="192904.SAMN04488514_101766"/>
<dbReference type="GO" id="GO:0005524">
    <property type="term" value="F:ATP binding"/>
    <property type="evidence" value="ECO:0007669"/>
    <property type="project" value="UniProtKB-KW"/>
</dbReference>
<dbReference type="EC" id="2.7.7.80" evidence="8"/>
<evidence type="ECO:0000256" key="5">
    <source>
        <dbReference type="ARBA" id="ARBA00052218"/>
    </source>
</evidence>
<evidence type="ECO:0000256" key="2">
    <source>
        <dbReference type="ARBA" id="ARBA00022679"/>
    </source>
</evidence>
<evidence type="ECO:0000256" key="3">
    <source>
        <dbReference type="ARBA" id="ARBA00022741"/>
    </source>
</evidence>
<evidence type="ECO:0000256" key="8">
    <source>
        <dbReference type="ARBA" id="ARBA00066884"/>
    </source>
</evidence>
<dbReference type="SUPFAM" id="SSF69572">
    <property type="entry name" value="Activating enzymes of the ubiquitin-like proteins"/>
    <property type="match status" value="1"/>
</dbReference>
<dbReference type="RefSeq" id="WP_089885420.1">
    <property type="nucleotide sequence ID" value="NZ_FNGV01000001.1"/>
</dbReference>
<dbReference type="PANTHER" id="PTHR10953:SF102">
    <property type="entry name" value="ADENYLYLTRANSFERASE AND SULFURTRANSFERASE MOCS3"/>
    <property type="match status" value="1"/>
</dbReference>
<dbReference type="EMBL" id="FNGV01000001">
    <property type="protein sequence ID" value="SDL42576.1"/>
    <property type="molecule type" value="Genomic_DNA"/>
</dbReference>
<evidence type="ECO:0000256" key="12">
    <source>
        <dbReference type="ARBA" id="ARBA00078531"/>
    </source>
</evidence>
<organism evidence="14 15">
    <name type="scientific">Kriegella aquimaris</name>
    <dbReference type="NCBI Taxonomy" id="192904"/>
    <lineage>
        <taxon>Bacteria</taxon>
        <taxon>Pseudomonadati</taxon>
        <taxon>Bacteroidota</taxon>
        <taxon>Flavobacteriia</taxon>
        <taxon>Flavobacteriales</taxon>
        <taxon>Flavobacteriaceae</taxon>
        <taxon>Kriegella</taxon>
    </lineage>
</organism>
<dbReference type="InterPro" id="IPR000594">
    <property type="entry name" value="ThiF_NAD_FAD-bd"/>
</dbReference>